<keyword evidence="2" id="KW-0238">DNA-binding</keyword>
<evidence type="ECO:0000313" key="6">
    <source>
        <dbReference type="EMBL" id="GEA85383.1"/>
    </source>
</evidence>
<dbReference type="Pfam" id="PF00356">
    <property type="entry name" value="LacI"/>
    <property type="match status" value="1"/>
</dbReference>
<reference evidence="6 7" key="1">
    <citation type="submission" date="2019-06" db="EMBL/GenBank/DDBJ databases">
        <title>Whole genome shotgun sequence of Cellulomonas gelida NBRC 3748.</title>
        <authorList>
            <person name="Hosoyama A."/>
            <person name="Uohara A."/>
            <person name="Ohji S."/>
            <person name="Ichikawa N."/>
        </authorList>
    </citation>
    <scope>NUCLEOTIDE SEQUENCE [LARGE SCALE GENOMIC DNA]</scope>
    <source>
        <strain evidence="6 7">NBRC 3748</strain>
    </source>
</reference>
<dbReference type="InterPro" id="IPR046335">
    <property type="entry name" value="LacI/GalR-like_sensor"/>
</dbReference>
<accession>A0A4Y3KNB5</accession>
<keyword evidence="3" id="KW-0804">Transcription</keyword>
<organism evidence="6 7">
    <name type="scientific">Cellulomonas gelida</name>
    <dbReference type="NCBI Taxonomy" id="1712"/>
    <lineage>
        <taxon>Bacteria</taxon>
        <taxon>Bacillati</taxon>
        <taxon>Actinomycetota</taxon>
        <taxon>Actinomycetes</taxon>
        <taxon>Micrococcales</taxon>
        <taxon>Cellulomonadaceae</taxon>
        <taxon>Cellulomonas</taxon>
    </lineage>
</organism>
<dbReference type="AlphaFoldDB" id="A0A4Y3KNB5"/>
<dbReference type="CDD" id="cd06279">
    <property type="entry name" value="PBP1_LacI-like"/>
    <property type="match status" value="1"/>
</dbReference>
<dbReference type="PANTHER" id="PTHR30146:SF138">
    <property type="entry name" value="TRANSCRIPTIONAL REGULATORY PROTEIN"/>
    <property type="match status" value="1"/>
</dbReference>
<dbReference type="InterPro" id="IPR028082">
    <property type="entry name" value="Peripla_BP_I"/>
</dbReference>
<evidence type="ECO:0000256" key="2">
    <source>
        <dbReference type="ARBA" id="ARBA00023125"/>
    </source>
</evidence>
<dbReference type="SMART" id="SM00354">
    <property type="entry name" value="HTH_LACI"/>
    <property type="match status" value="1"/>
</dbReference>
<dbReference type="RefSeq" id="WP_229747553.1">
    <property type="nucleotide sequence ID" value="NZ_BJLQ01000033.1"/>
</dbReference>
<dbReference type="PROSITE" id="PS50932">
    <property type="entry name" value="HTH_LACI_2"/>
    <property type="match status" value="1"/>
</dbReference>
<protein>
    <submittedName>
        <fullName evidence="6">Transcriptional regulator</fullName>
    </submittedName>
</protein>
<dbReference type="GO" id="GO:0000976">
    <property type="term" value="F:transcription cis-regulatory region binding"/>
    <property type="evidence" value="ECO:0007669"/>
    <property type="project" value="TreeGrafter"/>
</dbReference>
<dbReference type="GO" id="GO:0003700">
    <property type="term" value="F:DNA-binding transcription factor activity"/>
    <property type="evidence" value="ECO:0007669"/>
    <property type="project" value="TreeGrafter"/>
</dbReference>
<evidence type="ECO:0000256" key="1">
    <source>
        <dbReference type="ARBA" id="ARBA00023015"/>
    </source>
</evidence>
<dbReference type="InterPro" id="IPR000843">
    <property type="entry name" value="HTH_LacI"/>
</dbReference>
<dbReference type="EMBL" id="BJLQ01000033">
    <property type="protein sequence ID" value="GEA85383.1"/>
    <property type="molecule type" value="Genomic_DNA"/>
</dbReference>
<dbReference type="PANTHER" id="PTHR30146">
    <property type="entry name" value="LACI-RELATED TRANSCRIPTIONAL REPRESSOR"/>
    <property type="match status" value="1"/>
</dbReference>
<dbReference type="Pfam" id="PF13377">
    <property type="entry name" value="Peripla_BP_3"/>
    <property type="match status" value="1"/>
</dbReference>
<dbReference type="Proteomes" id="UP000320461">
    <property type="component" value="Unassembled WGS sequence"/>
</dbReference>
<dbReference type="Gene3D" id="3.40.50.2300">
    <property type="match status" value="2"/>
</dbReference>
<evidence type="ECO:0000256" key="4">
    <source>
        <dbReference type="SAM" id="MobiDB-lite"/>
    </source>
</evidence>
<dbReference type="SUPFAM" id="SSF47413">
    <property type="entry name" value="lambda repressor-like DNA-binding domains"/>
    <property type="match status" value="1"/>
</dbReference>
<name>A0A4Y3KNB5_9CELL</name>
<evidence type="ECO:0000256" key="3">
    <source>
        <dbReference type="ARBA" id="ARBA00023163"/>
    </source>
</evidence>
<dbReference type="CDD" id="cd01392">
    <property type="entry name" value="HTH_LacI"/>
    <property type="match status" value="1"/>
</dbReference>
<dbReference type="InterPro" id="IPR010982">
    <property type="entry name" value="Lambda_DNA-bd_dom_sf"/>
</dbReference>
<dbReference type="SUPFAM" id="SSF53822">
    <property type="entry name" value="Periplasmic binding protein-like I"/>
    <property type="match status" value="1"/>
</dbReference>
<evidence type="ECO:0000313" key="7">
    <source>
        <dbReference type="Proteomes" id="UP000320461"/>
    </source>
</evidence>
<proteinExistence type="predicted"/>
<keyword evidence="1" id="KW-0805">Transcription regulation</keyword>
<evidence type="ECO:0000259" key="5">
    <source>
        <dbReference type="PROSITE" id="PS50932"/>
    </source>
</evidence>
<feature type="region of interest" description="Disordered" evidence="4">
    <location>
        <begin position="1"/>
        <end position="33"/>
    </location>
</feature>
<gene>
    <name evidence="6" type="ORF">CGE01nite_26340</name>
</gene>
<feature type="domain" description="HTH lacI-type" evidence="5">
    <location>
        <begin position="42"/>
        <end position="97"/>
    </location>
</feature>
<keyword evidence="7" id="KW-1185">Reference proteome</keyword>
<comment type="caution">
    <text evidence="6">The sequence shown here is derived from an EMBL/GenBank/DDBJ whole genome shotgun (WGS) entry which is preliminary data.</text>
</comment>
<dbReference type="Gene3D" id="1.10.260.40">
    <property type="entry name" value="lambda repressor-like DNA-binding domains"/>
    <property type="match status" value="1"/>
</dbReference>
<sequence>MSTLLHGRGTADAPATVTYPGVQDPGPGERPGGRQEVAVARVTLQTIADQVGVSRMTVSNAFSRPDQLSAELRETILATAAELGYVGPDPAARMLARGSSGTVGVLFTQSPAAAFRDPIAAEFFASVAEALAPTGLALSLLPTAGDGDRLAARDVPMDAAIVYACAVDTTALGWLERRGLPLVYVDQLPTTDLAATVLLDDRPGARAAAQHVVDLGHRRVALLTTAWGLPPGVAPDPATAGVGHVSRERVEGWMSALRPAGADVVAVHMLDNHEEDALAAARLALTLPDRPTAVLCFSDLVAWAVVRVARELGLSVPRDVSVVGFDDSVLSRTVTPSLTTVRQDLVAKGRATARAIEHALAAQRPGAAAAEPDHVLVPTQLVVRESTGPAPAR</sequence>